<dbReference type="AlphaFoldDB" id="A0A1G9C4F9"/>
<dbReference type="PANTHER" id="PTHR11803">
    <property type="entry name" value="2-IMINOBUTANOATE/2-IMINOPROPANOATE DEAMINASE RIDA"/>
    <property type="match status" value="1"/>
</dbReference>
<dbReference type="Gene3D" id="3.30.1330.40">
    <property type="entry name" value="RutC-like"/>
    <property type="match status" value="1"/>
</dbReference>
<comment type="caution">
    <text evidence="1">The sequence shown here is derived from an EMBL/GenBank/DDBJ whole genome shotgun (WGS) entry which is preliminary data.</text>
</comment>
<accession>A0A1G9C4F9</accession>
<dbReference type="InterPro" id="IPR006175">
    <property type="entry name" value="YjgF/YER057c/UK114"/>
</dbReference>
<dbReference type="RefSeq" id="WP_074535895.1">
    <property type="nucleotide sequence ID" value="NZ_FNFS01000007.1"/>
</dbReference>
<dbReference type="OrthoDB" id="9815126at2"/>
<reference evidence="1 2" key="1">
    <citation type="submission" date="2018-08" db="EMBL/GenBank/DDBJ databases">
        <title>A genome reference for cultivated species of the human gut microbiota.</title>
        <authorList>
            <person name="Zou Y."/>
            <person name="Xue W."/>
            <person name="Luo G."/>
        </authorList>
    </citation>
    <scope>NUCLEOTIDE SEQUENCE [LARGE SCALE GENOMIC DNA]</scope>
    <source>
        <strain evidence="1 2">AF48-16</strain>
    </source>
</reference>
<dbReference type="Pfam" id="PF01042">
    <property type="entry name" value="Ribonuc_L-PSP"/>
    <property type="match status" value="1"/>
</dbReference>
<dbReference type="Proteomes" id="UP000286288">
    <property type="component" value="Unassembled WGS sequence"/>
</dbReference>
<protein>
    <submittedName>
        <fullName evidence="1">RidA family protein</fullName>
    </submittedName>
</protein>
<name>A0A1G9C4F9_ENTCA</name>
<gene>
    <name evidence="1" type="ORF">DW084_02650</name>
</gene>
<dbReference type="InterPro" id="IPR035959">
    <property type="entry name" value="RutC-like_sf"/>
</dbReference>
<organism evidence="1 2">
    <name type="scientific">Enterococcus casseliflavus</name>
    <name type="common">Enterococcus flavescens</name>
    <dbReference type="NCBI Taxonomy" id="37734"/>
    <lineage>
        <taxon>Bacteria</taxon>
        <taxon>Bacillati</taxon>
        <taxon>Bacillota</taxon>
        <taxon>Bacilli</taxon>
        <taxon>Lactobacillales</taxon>
        <taxon>Enterococcaceae</taxon>
        <taxon>Enterococcus</taxon>
    </lineage>
</organism>
<dbReference type="GO" id="GO:0019239">
    <property type="term" value="F:deaminase activity"/>
    <property type="evidence" value="ECO:0007669"/>
    <property type="project" value="TreeGrafter"/>
</dbReference>
<proteinExistence type="predicted"/>
<dbReference type="EMBL" id="QRMZ01000003">
    <property type="protein sequence ID" value="RHK07605.1"/>
    <property type="molecule type" value="Genomic_DNA"/>
</dbReference>
<dbReference type="SUPFAM" id="SSF55298">
    <property type="entry name" value="YjgF-like"/>
    <property type="match status" value="1"/>
</dbReference>
<dbReference type="PANTHER" id="PTHR11803:SF39">
    <property type="entry name" value="2-IMINOBUTANOATE_2-IMINOPROPANOATE DEAMINASE"/>
    <property type="match status" value="1"/>
</dbReference>
<evidence type="ECO:0000313" key="2">
    <source>
        <dbReference type="Proteomes" id="UP000286288"/>
    </source>
</evidence>
<sequence length="126" mass="13912">MTKRQVIQINGSAHENPIPTAVKIGNMVYTSALMGTDPSSGQMPETVEEEVAQLFTYILEIMEKAGGSSENIAHLSVSVTNRSYKEIVNKEWLKLFPDPDNRPARHTTVHSLKPGVHVQVEMVAVL</sequence>
<evidence type="ECO:0000313" key="1">
    <source>
        <dbReference type="EMBL" id="RHK07605.1"/>
    </source>
</evidence>
<dbReference type="GO" id="GO:0005829">
    <property type="term" value="C:cytosol"/>
    <property type="evidence" value="ECO:0007669"/>
    <property type="project" value="TreeGrafter"/>
</dbReference>